<sequence>MNVILIPLIFGFLGLPIIIWLFWWITKESTGTPRMKELAGYIQDGAYTFLRREFKTISYFIIPLAMLLFVLLGWQIAFGFVVGALFSMLAILLGMSGAVRANVRVANAARTSAGKSLVLAFRGGAIMGFSIVSLILIGISSLYLIFRVGPTNSEAVYLLVGFGFGASLSALFTQIGGGIFTKAADIGADLIGKIALHMPEDDPR</sequence>
<evidence type="ECO:0000256" key="1">
    <source>
        <dbReference type="ARBA" id="ARBA00004127"/>
    </source>
</evidence>
<evidence type="ECO:0000256" key="2">
    <source>
        <dbReference type="ARBA" id="ARBA00022448"/>
    </source>
</evidence>
<comment type="caution">
    <text evidence="10">The sequence shown here is derived from an EMBL/GenBank/DDBJ whole genome shotgun (WGS) entry which is preliminary data.</text>
</comment>
<keyword evidence="7" id="KW-0406">Ion transport</keyword>
<evidence type="ECO:0000256" key="9">
    <source>
        <dbReference type="SAM" id="Phobius"/>
    </source>
</evidence>
<feature type="transmembrane region" description="Helical" evidence="9">
    <location>
        <begin position="80"/>
        <end position="99"/>
    </location>
</feature>
<reference evidence="10" key="1">
    <citation type="journal article" date="2014" name="Front. Microbiol.">
        <title>High frequency of phylogenetically diverse reductive dehalogenase-homologous genes in deep subseafloor sedimentary metagenomes.</title>
        <authorList>
            <person name="Kawai M."/>
            <person name="Futagami T."/>
            <person name="Toyoda A."/>
            <person name="Takaki Y."/>
            <person name="Nishi S."/>
            <person name="Hori S."/>
            <person name="Arai W."/>
            <person name="Tsubouchi T."/>
            <person name="Morono Y."/>
            <person name="Uchiyama I."/>
            <person name="Ito T."/>
            <person name="Fujiyama A."/>
            <person name="Inagaki F."/>
            <person name="Takami H."/>
        </authorList>
    </citation>
    <scope>NUCLEOTIDE SEQUENCE</scope>
    <source>
        <strain evidence="10">Expedition CK06-06</strain>
    </source>
</reference>
<protein>
    <recommendedName>
        <fullName evidence="11">Sodium-translocating pyrophosphatase</fullName>
    </recommendedName>
</protein>
<evidence type="ECO:0000256" key="5">
    <source>
        <dbReference type="ARBA" id="ARBA00022967"/>
    </source>
</evidence>
<dbReference type="GO" id="GO:0009678">
    <property type="term" value="F:diphosphate hydrolysis-driven proton transmembrane transporter activity"/>
    <property type="evidence" value="ECO:0007669"/>
    <property type="project" value="InterPro"/>
</dbReference>
<keyword evidence="4" id="KW-0460">Magnesium</keyword>
<keyword evidence="6 9" id="KW-1133">Transmembrane helix</keyword>
<dbReference type="PANTHER" id="PTHR31998">
    <property type="entry name" value="K(+)-INSENSITIVE PYROPHOSPHATE-ENERGIZED PROTON PUMP"/>
    <property type="match status" value="1"/>
</dbReference>
<proteinExistence type="predicted"/>
<feature type="non-terminal residue" evidence="10">
    <location>
        <position position="204"/>
    </location>
</feature>
<evidence type="ECO:0000256" key="8">
    <source>
        <dbReference type="ARBA" id="ARBA00023136"/>
    </source>
</evidence>
<dbReference type="GO" id="GO:0004427">
    <property type="term" value="F:inorganic diphosphate phosphatase activity"/>
    <property type="evidence" value="ECO:0007669"/>
    <property type="project" value="InterPro"/>
</dbReference>
<name>X1JF57_9ZZZZ</name>
<feature type="transmembrane region" description="Helical" evidence="9">
    <location>
        <begin position="155"/>
        <end position="172"/>
    </location>
</feature>
<keyword evidence="2" id="KW-0813">Transport</keyword>
<dbReference type="AlphaFoldDB" id="X1JF57"/>
<evidence type="ECO:0000256" key="7">
    <source>
        <dbReference type="ARBA" id="ARBA00023065"/>
    </source>
</evidence>
<evidence type="ECO:0000256" key="4">
    <source>
        <dbReference type="ARBA" id="ARBA00022842"/>
    </source>
</evidence>
<comment type="subcellular location">
    <subcellularLocation>
        <location evidence="1">Endomembrane system</location>
        <topology evidence="1">Multi-pass membrane protein</topology>
    </subcellularLocation>
</comment>
<keyword evidence="5" id="KW-1278">Translocase</keyword>
<dbReference type="Pfam" id="PF03030">
    <property type="entry name" value="H_PPase"/>
    <property type="match status" value="1"/>
</dbReference>
<feature type="transmembrane region" description="Helical" evidence="9">
    <location>
        <begin position="6"/>
        <end position="26"/>
    </location>
</feature>
<dbReference type="EMBL" id="BARU01033522">
    <property type="protein sequence ID" value="GAH68398.1"/>
    <property type="molecule type" value="Genomic_DNA"/>
</dbReference>
<evidence type="ECO:0000256" key="6">
    <source>
        <dbReference type="ARBA" id="ARBA00022989"/>
    </source>
</evidence>
<evidence type="ECO:0008006" key="11">
    <source>
        <dbReference type="Google" id="ProtNLM"/>
    </source>
</evidence>
<gene>
    <name evidence="10" type="ORF">S03H2_52735</name>
</gene>
<evidence type="ECO:0000313" key="10">
    <source>
        <dbReference type="EMBL" id="GAH68398.1"/>
    </source>
</evidence>
<accession>X1JF57</accession>
<dbReference type="GO" id="GO:0016020">
    <property type="term" value="C:membrane"/>
    <property type="evidence" value="ECO:0007669"/>
    <property type="project" value="InterPro"/>
</dbReference>
<feature type="transmembrane region" description="Helical" evidence="9">
    <location>
        <begin position="57"/>
        <end position="74"/>
    </location>
</feature>
<keyword evidence="8 9" id="KW-0472">Membrane</keyword>
<organism evidence="10">
    <name type="scientific">marine sediment metagenome</name>
    <dbReference type="NCBI Taxonomy" id="412755"/>
    <lineage>
        <taxon>unclassified sequences</taxon>
        <taxon>metagenomes</taxon>
        <taxon>ecological metagenomes</taxon>
    </lineage>
</organism>
<dbReference type="InterPro" id="IPR004131">
    <property type="entry name" value="PPase-energised_H-pump"/>
</dbReference>
<keyword evidence="3 9" id="KW-0812">Transmembrane</keyword>
<evidence type="ECO:0000256" key="3">
    <source>
        <dbReference type="ARBA" id="ARBA00022692"/>
    </source>
</evidence>
<dbReference type="GO" id="GO:0012505">
    <property type="term" value="C:endomembrane system"/>
    <property type="evidence" value="ECO:0007669"/>
    <property type="project" value="UniProtKB-SubCell"/>
</dbReference>
<feature type="transmembrane region" description="Helical" evidence="9">
    <location>
        <begin position="119"/>
        <end position="143"/>
    </location>
</feature>